<dbReference type="Gene3D" id="3.40.50.12430">
    <property type="match status" value="1"/>
</dbReference>
<keyword evidence="10" id="KW-0963">Cytoplasm</keyword>
<evidence type="ECO:0000313" key="18">
    <source>
        <dbReference type="Proteomes" id="UP001233999"/>
    </source>
</evidence>
<evidence type="ECO:0000256" key="7">
    <source>
        <dbReference type="ARBA" id="ARBA00009987"/>
    </source>
</evidence>
<dbReference type="GO" id="GO:0000122">
    <property type="term" value="P:negative regulation of transcription by RNA polymerase II"/>
    <property type="evidence" value="ECO:0007669"/>
    <property type="project" value="TreeGrafter"/>
</dbReference>
<comment type="subcellular location">
    <subcellularLocation>
        <location evidence="2">Cell projection</location>
        <location evidence="2">Cilium</location>
    </subcellularLocation>
    <subcellularLocation>
        <location evidence="4">Cytoplasm</location>
        <location evidence="4">Cytoskeleton</location>
        <location evidence="4">Microtubule organizing center</location>
        <location evidence="4">Centrosome</location>
    </subcellularLocation>
    <subcellularLocation>
        <location evidence="3">Cytoplasm</location>
        <location evidence="3">Cytoskeleton</location>
        <location evidence="3">Spindle</location>
    </subcellularLocation>
    <subcellularLocation>
        <location evidence="5">Cytoplasm</location>
        <location evidence="5">Cytosol</location>
    </subcellularLocation>
    <subcellularLocation>
        <location evidence="6">Lysosome membrane</location>
    </subcellularLocation>
    <subcellularLocation>
        <location evidence="1">Nucleus</location>
    </subcellularLocation>
</comment>
<evidence type="ECO:0000256" key="1">
    <source>
        <dbReference type="ARBA" id="ARBA00004123"/>
    </source>
</evidence>
<evidence type="ECO:0000256" key="4">
    <source>
        <dbReference type="ARBA" id="ARBA00004300"/>
    </source>
</evidence>
<comment type="similarity">
    <text evidence="7">Belongs to the folliculin family.</text>
</comment>
<evidence type="ECO:0000256" key="9">
    <source>
        <dbReference type="ARBA" id="ARBA00022468"/>
    </source>
</evidence>
<dbReference type="GO" id="GO:1904263">
    <property type="term" value="P:positive regulation of TORC1 signaling"/>
    <property type="evidence" value="ECO:0007669"/>
    <property type="project" value="TreeGrafter"/>
</dbReference>
<dbReference type="InterPro" id="IPR037520">
    <property type="entry name" value="Folliculin/SMCR8_longin"/>
</dbReference>
<dbReference type="Gene3D" id="1.10.10.1730">
    <property type="entry name" value="Folliculin"/>
    <property type="match status" value="1"/>
</dbReference>
<gene>
    <name evidence="17" type="ORF">L9F63_002285</name>
</gene>
<evidence type="ECO:0000256" key="12">
    <source>
        <dbReference type="ARBA" id="ARBA00023212"/>
    </source>
</evidence>
<dbReference type="Proteomes" id="UP001233999">
    <property type="component" value="Unassembled WGS sequence"/>
</dbReference>
<feature type="domain" description="UDENN FLCN/SMCR8-type" evidence="16">
    <location>
        <begin position="78"/>
        <end position="517"/>
    </location>
</feature>
<accession>A0AAD8A2H1</accession>
<dbReference type="InterPro" id="IPR032035">
    <property type="entry name" value="Folliculin_DENN"/>
</dbReference>
<dbReference type="PANTHER" id="PTHR31441:SF2">
    <property type="entry name" value="FOLLICULIN"/>
    <property type="match status" value="1"/>
</dbReference>
<evidence type="ECO:0000256" key="5">
    <source>
        <dbReference type="ARBA" id="ARBA00004514"/>
    </source>
</evidence>
<dbReference type="Pfam" id="PF11704">
    <property type="entry name" value="Folliculin"/>
    <property type="match status" value="1"/>
</dbReference>
<reference evidence="17" key="2">
    <citation type="submission" date="2023-05" db="EMBL/GenBank/DDBJ databases">
        <authorList>
            <person name="Fouks B."/>
        </authorList>
    </citation>
    <scope>NUCLEOTIDE SEQUENCE</scope>
    <source>
        <strain evidence="17">Stay&amp;Tobe</strain>
        <tissue evidence="17">Testes</tissue>
    </source>
</reference>
<dbReference type="GO" id="GO:0005765">
    <property type="term" value="C:lysosomal membrane"/>
    <property type="evidence" value="ECO:0007669"/>
    <property type="project" value="UniProtKB-SubCell"/>
</dbReference>
<dbReference type="GO" id="GO:0005829">
    <property type="term" value="C:cytosol"/>
    <property type="evidence" value="ECO:0007669"/>
    <property type="project" value="UniProtKB-SubCell"/>
</dbReference>
<evidence type="ECO:0000256" key="13">
    <source>
        <dbReference type="ARBA" id="ARBA00023228"/>
    </source>
</evidence>
<evidence type="ECO:0000256" key="3">
    <source>
        <dbReference type="ARBA" id="ARBA00004186"/>
    </source>
</evidence>
<dbReference type="GO" id="GO:0005813">
    <property type="term" value="C:centrosome"/>
    <property type="evidence" value="ECO:0007669"/>
    <property type="project" value="UniProtKB-SubCell"/>
</dbReference>
<evidence type="ECO:0000256" key="6">
    <source>
        <dbReference type="ARBA" id="ARBA00004656"/>
    </source>
</evidence>
<keyword evidence="14" id="KW-0539">Nucleus</keyword>
<reference evidence="17" key="1">
    <citation type="journal article" date="2023" name="IScience">
        <title>Live-bearing cockroach genome reveals convergent evolutionary mechanisms linked to viviparity in insects and beyond.</title>
        <authorList>
            <person name="Fouks B."/>
            <person name="Harrison M.C."/>
            <person name="Mikhailova A.A."/>
            <person name="Marchal E."/>
            <person name="English S."/>
            <person name="Carruthers M."/>
            <person name="Jennings E.C."/>
            <person name="Chiamaka E.L."/>
            <person name="Frigard R.A."/>
            <person name="Pippel M."/>
            <person name="Attardo G.M."/>
            <person name="Benoit J.B."/>
            <person name="Bornberg-Bauer E."/>
            <person name="Tobe S.S."/>
        </authorList>
    </citation>
    <scope>NUCLEOTIDE SEQUENCE</scope>
    <source>
        <strain evidence="17">Stay&amp;Tobe</strain>
    </source>
</reference>
<dbReference type="InterPro" id="IPR037521">
    <property type="entry name" value="FLCN/SMCR8_DENN"/>
</dbReference>
<evidence type="ECO:0000256" key="2">
    <source>
        <dbReference type="ARBA" id="ARBA00004138"/>
    </source>
</evidence>
<proteinExistence type="inferred from homology"/>
<keyword evidence="11" id="KW-0472">Membrane</keyword>
<dbReference type="GO" id="GO:0005929">
    <property type="term" value="C:cilium"/>
    <property type="evidence" value="ECO:0007669"/>
    <property type="project" value="UniProtKB-SubCell"/>
</dbReference>
<name>A0AAD8A2H1_DIPPU</name>
<evidence type="ECO:0000256" key="14">
    <source>
        <dbReference type="ARBA" id="ARBA00023242"/>
    </source>
</evidence>
<dbReference type="EMBL" id="JASPKZ010003883">
    <property type="protein sequence ID" value="KAJ9591168.1"/>
    <property type="molecule type" value="Genomic_DNA"/>
</dbReference>
<dbReference type="AlphaFoldDB" id="A0AAD8A2H1"/>
<keyword evidence="15" id="KW-0966">Cell projection</keyword>
<protein>
    <recommendedName>
        <fullName evidence="8">Folliculin</fullName>
    </recommendedName>
</protein>
<keyword evidence="9" id="KW-0343">GTPase activation</keyword>
<organism evidence="17 18">
    <name type="scientific">Diploptera punctata</name>
    <name type="common">Pacific beetle cockroach</name>
    <dbReference type="NCBI Taxonomy" id="6984"/>
    <lineage>
        <taxon>Eukaryota</taxon>
        <taxon>Metazoa</taxon>
        <taxon>Ecdysozoa</taxon>
        <taxon>Arthropoda</taxon>
        <taxon>Hexapoda</taxon>
        <taxon>Insecta</taxon>
        <taxon>Pterygota</taxon>
        <taxon>Neoptera</taxon>
        <taxon>Polyneoptera</taxon>
        <taxon>Dictyoptera</taxon>
        <taxon>Blattodea</taxon>
        <taxon>Blaberoidea</taxon>
        <taxon>Blaberidae</taxon>
        <taxon>Diplopterinae</taxon>
        <taxon>Diploptera</taxon>
    </lineage>
</organism>
<evidence type="ECO:0000259" key="16">
    <source>
        <dbReference type="PROSITE" id="PS51834"/>
    </source>
</evidence>
<keyword evidence="13" id="KW-0458">Lysosome</keyword>
<keyword evidence="18" id="KW-1185">Reference proteome</keyword>
<evidence type="ECO:0000256" key="11">
    <source>
        <dbReference type="ARBA" id="ARBA00023136"/>
    </source>
</evidence>
<dbReference type="GO" id="GO:0005634">
    <property type="term" value="C:nucleus"/>
    <property type="evidence" value="ECO:0007669"/>
    <property type="project" value="UniProtKB-SubCell"/>
</dbReference>
<dbReference type="GO" id="GO:0005096">
    <property type="term" value="F:GTPase activator activity"/>
    <property type="evidence" value="ECO:0007669"/>
    <property type="project" value="UniProtKB-KW"/>
</dbReference>
<evidence type="ECO:0000313" key="17">
    <source>
        <dbReference type="EMBL" id="KAJ9591168.1"/>
    </source>
</evidence>
<comment type="caution">
    <text evidence="17">The sequence shown here is derived from an EMBL/GenBank/DDBJ whole genome shotgun (WGS) entry which is preliminary data.</text>
</comment>
<dbReference type="GO" id="GO:0005819">
    <property type="term" value="C:spindle"/>
    <property type="evidence" value="ECO:0007669"/>
    <property type="project" value="UniProtKB-SubCell"/>
</dbReference>
<dbReference type="PANTHER" id="PTHR31441">
    <property type="entry name" value="FOLLICULIN FAMILY MEMBER"/>
    <property type="match status" value="1"/>
</dbReference>
<evidence type="ECO:0000256" key="15">
    <source>
        <dbReference type="ARBA" id="ARBA00023273"/>
    </source>
</evidence>
<sequence>MMLPEGRIDGVMNAVISLCHFCELHGPSVLFVTQAFHEPDCPPAQPDVREPKSCYGNATERLLHRETTNSSAPCEACLSFSPIHRGFLSNDHEGRISYLSTQQATQHDVSTLVRQACTRSLSCEVSPGKEGPIFFGDEVRGQVLSYTFFLKDAQARGYQRWFSITVLMKDKFFLLNSWPFLVENIERIISELQAKATVVYEREQAENPQRALRLAAAYSSDGKRTSNKPSRSVLELTGNEHVFAWLHLQFTWLLKAGANRLVEKIVEGLPTPDLTVDFYNHQETEDGFTLVSAKKVHSPVLELEASASHETSQNSPVINDLRHLHEILGPIPFLSLAYCLMVGKQIVIRGQPAGLIASIANCLKMLVPRSCYQAALNSDQYLDVSQCNVLGVEPHVAVPQPSPDILRLDILQPGDQAQYNNANKYNYKTTWGDKLPSKCPTLLLMMEKAIENTKLNNSAMHYHFVALKEEWLNIAKVVRRIEHWNPGQPQDVTSLLQAMGAQEQDRGLLEFWGTSSI</sequence>
<evidence type="ECO:0000256" key="8">
    <source>
        <dbReference type="ARBA" id="ARBA00021824"/>
    </source>
</evidence>
<dbReference type="InterPro" id="IPR044886">
    <property type="entry name" value="FLCN_DENN_C_sf"/>
</dbReference>
<dbReference type="PROSITE" id="PS51834">
    <property type="entry name" value="DENN_FLCN_SMCR8"/>
    <property type="match status" value="1"/>
</dbReference>
<evidence type="ECO:0000256" key="10">
    <source>
        <dbReference type="ARBA" id="ARBA00022490"/>
    </source>
</evidence>
<keyword evidence="12" id="KW-0206">Cytoskeleton</keyword>
<dbReference type="Pfam" id="PF16692">
    <property type="entry name" value="Folliculin_C"/>
    <property type="match status" value="1"/>
</dbReference>
<dbReference type="InterPro" id="IPR021713">
    <property type="entry name" value="Folliculin"/>
</dbReference>